<organism evidence="2 3">
    <name type="scientific">Sorghum bicolor</name>
    <name type="common">Sorghum</name>
    <name type="synonym">Sorghum vulgare</name>
    <dbReference type="NCBI Taxonomy" id="4558"/>
    <lineage>
        <taxon>Eukaryota</taxon>
        <taxon>Viridiplantae</taxon>
        <taxon>Streptophyta</taxon>
        <taxon>Embryophyta</taxon>
        <taxon>Tracheophyta</taxon>
        <taxon>Spermatophyta</taxon>
        <taxon>Magnoliopsida</taxon>
        <taxon>Liliopsida</taxon>
        <taxon>Poales</taxon>
        <taxon>Poaceae</taxon>
        <taxon>PACMAD clade</taxon>
        <taxon>Panicoideae</taxon>
        <taxon>Andropogonodae</taxon>
        <taxon>Andropogoneae</taxon>
        <taxon>Sorghinae</taxon>
        <taxon>Sorghum</taxon>
    </lineage>
</organism>
<evidence type="ECO:0000313" key="2">
    <source>
        <dbReference type="EMBL" id="KAG0526089.1"/>
    </source>
</evidence>
<reference evidence="2" key="2">
    <citation type="submission" date="2020-10" db="EMBL/GenBank/DDBJ databases">
        <authorList>
            <person name="Cooper E.A."/>
            <person name="Brenton Z.W."/>
            <person name="Flinn B.S."/>
            <person name="Jenkins J."/>
            <person name="Shu S."/>
            <person name="Flowers D."/>
            <person name="Luo F."/>
            <person name="Wang Y."/>
            <person name="Xia P."/>
            <person name="Barry K."/>
            <person name="Daum C."/>
            <person name="Lipzen A."/>
            <person name="Yoshinaga Y."/>
            <person name="Schmutz J."/>
            <person name="Saski C."/>
            <person name="Vermerris W."/>
            <person name="Kresovich S."/>
        </authorList>
    </citation>
    <scope>NUCLEOTIDE SEQUENCE</scope>
</reference>
<name>A0A921UC07_SORBI</name>
<proteinExistence type="predicted"/>
<evidence type="ECO:0000313" key="3">
    <source>
        <dbReference type="Proteomes" id="UP000807115"/>
    </source>
</evidence>
<dbReference type="AlphaFoldDB" id="A0A921UC07"/>
<feature type="compositionally biased region" description="Low complexity" evidence="1">
    <location>
        <begin position="57"/>
        <end position="72"/>
    </location>
</feature>
<sequence length="93" mass="9190">MASMITGDFVEAYVRRNACKEEMRKAEASTAGGVAAAQGDPEKAGASASSSEKKAAKQAAAAGSSRGEAGSSLFGLVKKKVHPKVGGSTGASS</sequence>
<protein>
    <submittedName>
        <fullName evidence="2">Uncharacterized protein</fullName>
    </submittedName>
</protein>
<gene>
    <name evidence="2" type="ORF">BDA96_06G115100</name>
</gene>
<dbReference type="OMA" id="NACKKET"/>
<dbReference type="KEGG" id="sbi:8057463"/>
<dbReference type="PANTHER" id="PTHR34950">
    <property type="entry name" value="OS04G0457400 PROTEIN"/>
    <property type="match status" value="1"/>
</dbReference>
<reference evidence="2" key="1">
    <citation type="journal article" date="2019" name="BMC Genomics">
        <title>A new reference genome for Sorghum bicolor reveals high levels of sequence similarity between sweet and grain genotypes: implications for the genetics of sugar metabolism.</title>
        <authorList>
            <person name="Cooper E.A."/>
            <person name="Brenton Z.W."/>
            <person name="Flinn B.S."/>
            <person name="Jenkins J."/>
            <person name="Shu S."/>
            <person name="Flowers D."/>
            <person name="Luo F."/>
            <person name="Wang Y."/>
            <person name="Xia P."/>
            <person name="Barry K."/>
            <person name="Daum C."/>
            <person name="Lipzen A."/>
            <person name="Yoshinaga Y."/>
            <person name="Schmutz J."/>
            <person name="Saski C."/>
            <person name="Vermerris W."/>
            <person name="Kresovich S."/>
        </authorList>
    </citation>
    <scope>NUCLEOTIDE SEQUENCE</scope>
</reference>
<feature type="compositionally biased region" description="Low complexity" evidence="1">
    <location>
        <begin position="28"/>
        <end position="50"/>
    </location>
</feature>
<feature type="region of interest" description="Disordered" evidence="1">
    <location>
        <begin position="23"/>
        <end position="93"/>
    </location>
</feature>
<dbReference type="Proteomes" id="UP000807115">
    <property type="component" value="Chromosome 6"/>
</dbReference>
<dbReference type="Gramene" id="EES12282">
    <property type="protein sequence ID" value="EES12282"/>
    <property type="gene ID" value="SORBI_3006G104200"/>
</dbReference>
<dbReference type="PANTHER" id="PTHR34950:SF7">
    <property type="match status" value="1"/>
</dbReference>
<evidence type="ECO:0000256" key="1">
    <source>
        <dbReference type="SAM" id="MobiDB-lite"/>
    </source>
</evidence>
<accession>A0A921UC07</accession>
<dbReference type="EMBL" id="CM027685">
    <property type="protein sequence ID" value="KAG0526089.1"/>
    <property type="molecule type" value="Genomic_DNA"/>
</dbReference>
<comment type="caution">
    <text evidence="2">The sequence shown here is derived from an EMBL/GenBank/DDBJ whole genome shotgun (WGS) entry which is preliminary data.</text>
</comment>